<reference evidence="5 6" key="1">
    <citation type="submission" date="2024-09" db="EMBL/GenBank/DDBJ databases">
        <authorList>
            <person name="Sun Q."/>
            <person name="Mori K."/>
        </authorList>
    </citation>
    <scope>NUCLEOTIDE SEQUENCE [LARGE SCALE GENOMIC DNA]</scope>
    <source>
        <strain evidence="5 6">CCM 7650</strain>
    </source>
</reference>
<feature type="domain" description="Dienelactone hydrolase" evidence="3">
    <location>
        <begin position="371"/>
        <end position="446"/>
    </location>
</feature>
<sequence>MKKLLFSSLFFFLLAIDSFSQTLSGIWEGDLQVMGQSLPLVFNFQEVEQEWKGSMDSPKQGARGIAMSKVLFDGTMLYFEIGDGVIVYEGLFIGDTVQGTFKQSGMVLPLDLKRSVEEAAEKKEIKRPQRPQAPFNYDSFETNFSNEDGAQLKGTVTKPYGEGPFPAVILVTGSGPQNRNSEILGHEPFWVMADYLTQNGIVVFRYDERGVGESEGDFSNATTNEFFRDAQKALLHLPTFDFIDSNKLGIIGHSEGGLIAWMLAADAKKTGLSFAISLAGPVVTIPELMKKQTEEVSRSSGNPKALIEQQVKINSQYYQMIAQSKGIDDAKSKVRDMVNEVLDSYDLSPEIKQQQVNTLIPTLEKSLNPWFYNFIRTNPESYISEIQIPVFAAFGGKDVQVNAAQNANRLLELYKGKEELLELKVFPELNHLFQKANTGSVSEYAEIEESFNLEVLNNIAAFIHSFKK</sequence>
<dbReference type="Proteomes" id="UP001589797">
    <property type="component" value="Unassembled WGS sequence"/>
</dbReference>
<evidence type="ECO:0000256" key="1">
    <source>
        <dbReference type="ARBA" id="ARBA00022801"/>
    </source>
</evidence>
<dbReference type="EMBL" id="JBHLWI010000026">
    <property type="protein sequence ID" value="MFC0262830.1"/>
    <property type="molecule type" value="Genomic_DNA"/>
</dbReference>
<evidence type="ECO:0000259" key="3">
    <source>
        <dbReference type="Pfam" id="PF01738"/>
    </source>
</evidence>
<keyword evidence="1 5" id="KW-0378">Hydrolase</keyword>
<dbReference type="EC" id="3.4.-.-" evidence="5"/>
<dbReference type="InterPro" id="IPR022742">
    <property type="entry name" value="Hydrolase_4"/>
</dbReference>
<dbReference type="Gene3D" id="3.40.50.1820">
    <property type="entry name" value="alpha/beta hydrolase"/>
    <property type="match status" value="1"/>
</dbReference>
<dbReference type="PANTHER" id="PTHR43265">
    <property type="entry name" value="ESTERASE ESTD"/>
    <property type="match status" value="1"/>
</dbReference>
<evidence type="ECO:0000313" key="6">
    <source>
        <dbReference type="Proteomes" id="UP001589797"/>
    </source>
</evidence>
<dbReference type="InterPro" id="IPR002471">
    <property type="entry name" value="Pept_S9_AS"/>
</dbReference>
<comment type="caution">
    <text evidence="5">The sequence shown here is derived from an EMBL/GenBank/DDBJ whole genome shotgun (WGS) entry which is preliminary data.</text>
</comment>
<name>A0ABV6FU52_9BACT</name>
<evidence type="ECO:0000259" key="4">
    <source>
        <dbReference type="Pfam" id="PF12146"/>
    </source>
</evidence>
<dbReference type="InterPro" id="IPR029058">
    <property type="entry name" value="AB_hydrolase_fold"/>
</dbReference>
<feature type="chain" id="PRO_5047302419" evidence="2">
    <location>
        <begin position="21"/>
        <end position="468"/>
    </location>
</feature>
<dbReference type="SUPFAM" id="SSF53474">
    <property type="entry name" value="alpha/beta-Hydrolases"/>
    <property type="match status" value="1"/>
</dbReference>
<protein>
    <submittedName>
        <fullName evidence="5">Alpha/beta hydrolase family protein</fullName>
        <ecNumber evidence="5">3.4.-.-</ecNumber>
    </submittedName>
</protein>
<feature type="signal peptide" evidence="2">
    <location>
        <begin position="1"/>
        <end position="20"/>
    </location>
</feature>
<organism evidence="5 6">
    <name type="scientific">Fontibacter flavus</name>
    <dbReference type="NCBI Taxonomy" id="654838"/>
    <lineage>
        <taxon>Bacteria</taxon>
        <taxon>Pseudomonadati</taxon>
        <taxon>Bacteroidota</taxon>
        <taxon>Cytophagia</taxon>
        <taxon>Cytophagales</taxon>
        <taxon>Cyclobacteriaceae</taxon>
        <taxon>Fontibacter</taxon>
    </lineage>
</organism>
<keyword evidence="6" id="KW-1185">Reference proteome</keyword>
<feature type="domain" description="Serine aminopeptidase S33" evidence="4">
    <location>
        <begin position="192"/>
        <end position="325"/>
    </location>
</feature>
<dbReference type="InterPro" id="IPR002925">
    <property type="entry name" value="Dienelactn_hydro"/>
</dbReference>
<dbReference type="Pfam" id="PF01738">
    <property type="entry name" value="DLH"/>
    <property type="match status" value="1"/>
</dbReference>
<dbReference type="PANTHER" id="PTHR43265:SF1">
    <property type="entry name" value="ESTERASE ESTD"/>
    <property type="match status" value="1"/>
</dbReference>
<dbReference type="RefSeq" id="WP_382387284.1">
    <property type="nucleotide sequence ID" value="NZ_JBHLWI010000026.1"/>
</dbReference>
<dbReference type="GO" id="GO:0016787">
    <property type="term" value="F:hydrolase activity"/>
    <property type="evidence" value="ECO:0007669"/>
    <property type="project" value="UniProtKB-KW"/>
</dbReference>
<evidence type="ECO:0000256" key="2">
    <source>
        <dbReference type="SAM" id="SignalP"/>
    </source>
</evidence>
<keyword evidence="2" id="KW-0732">Signal</keyword>
<evidence type="ECO:0000313" key="5">
    <source>
        <dbReference type="EMBL" id="MFC0262830.1"/>
    </source>
</evidence>
<dbReference type="InterPro" id="IPR053145">
    <property type="entry name" value="AB_hydrolase_Est10"/>
</dbReference>
<dbReference type="Pfam" id="PF12146">
    <property type="entry name" value="Hydrolase_4"/>
    <property type="match status" value="1"/>
</dbReference>
<dbReference type="PROSITE" id="PS00708">
    <property type="entry name" value="PRO_ENDOPEP_SER"/>
    <property type="match status" value="1"/>
</dbReference>
<gene>
    <name evidence="5" type="ORF">ACFFIP_09065</name>
</gene>
<proteinExistence type="predicted"/>
<accession>A0ABV6FU52</accession>